<accession>A0A846TNY6</accession>
<sequence>MRKGKLLVIIFSSFYLSACTSNAAVEIVQKEREDYVPGTKILWGLDKQEELVLQYCAEIKRLSIKQDDKFDILFEVSGNSLKYKVPDNLKVSNVSFQDNKIQTWCTPPQKTKNVAKEEIDNLLNEIKEVHPIKVSVIKDGSLLEQTDIQIVYEENIYE</sequence>
<reference evidence="2 3" key="1">
    <citation type="submission" date="2020-03" db="EMBL/GenBank/DDBJ databases">
        <authorList>
            <person name="Sun Q."/>
        </authorList>
    </citation>
    <scope>NUCLEOTIDE SEQUENCE [LARGE SCALE GENOMIC DNA]</scope>
    <source>
        <strain evidence="2 3">KACC 21451</strain>
    </source>
</reference>
<dbReference type="Proteomes" id="UP000587942">
    <property type="component" value="Unassembled WGS sequence"/>
</dbReference>
<protein>
    <recommendedName>
        <fullName evidence="4">Lipoprotein</fullName>
    </recommendedName>
</protein>
<name>A0A846TNY6_9BACI</name>
<gene>
    <name evidence="2" type="ORF">GWK17_19380</name>
</gene>
<evidence type="ECO:0000256" key="1">
    <source>
        <dbReference type="SAM" id="SignalP"/>
    </source>
</evidence>
<keyword evidence="1" id="KW-0732">Signal</keyword>
<dbReference type="AlphaFoldDB" id="A0A846TNY6"/>
<dbReference type="EMBL" id="JAAVUM010000018">
    <property type="protein sequence ID" value="NKE07614.1"/>
    <property type="molecule type" value="Genomic_DNA"/>
</dbReference>
<evidence type="ECO:0000313" key="3">
    <source>
        <dbReference type="Proteomes" id="UP000587942"/>
    </source>
</evidence>
<dbReference type="RefSeq" id="WP_167834006.1">
    <property type="nucleotide sequence ID" value="NZ_JAAVUM010000018.1"/>
</dbReference>
<feature type="signal peptide" evidence="1">
    <location>
        <begin position="1"/>
        <end position="23"/>
    </location>
</feature>
<proteinExistence type="predicted"/>
<organism evidence="2 3">
    <name type="scientific">Mesobacillus selenatarsenatis</name>
    <dbReference type="NCBI Taxonomy" id="388741"/>
    <lineage>
        <taxon>Bacteria</taxon>
        <taxon>Bacillati</taxon>
        <taxon>Bacillota</taxon>
        <taxon>Bacilli</taxon>
        <taxon>Bacillales</taxon>
        <taxon>Bacillaceae</taxon>
        <taxon>Mesobacillus</taxon>
    </lineage>
</organism>
<evidence type="ECO:0000313" key="2">
    <source>
        <dbReference type="EMBL" id="NKE07614.1"/>
    </source>
</evidence>
<feature type="chain" id="PRO_5032550121" description="Lipoprotein" evidence="1">
    <location>
        <begin position="24"/>
        <end position="158"/>
    </location>
</feature>
<evidence type="ECO:0008006" key="4">
    <source>
        <dbReference type="Google" id="ProtNLM"/>
    </source>
</evidence>
<comment type="caution">
    <text evidence="2">The sequence shown here is derived from an EMBL/GenBank/DDBJ whole genome shotgun (WGS) entry which is preliminary data.</text>
</comment>